<proteinExistence type="predicted"/>
<feature type="region of interest" description="Disordered" evidence="1">
    <location>
        <begin position="216"/>
        <end position="410"/>
    </location>
</feature>
<evidence type="ECO:0000256" key="1">
    <source>
        <dbReference type="SAM" id="MobiDB-lite"/>
    </source>
</evidence>
<dbReference type="InterPro" id="IPR036388">
    <property type="entry name" value="WH-like_DNA-bd_sf"/>
</dbReference>
<feature type="region of interest" description="Disordered" evidence="1">
    <location>
        <begin position="87"/>
        <end position="145"/>
    </location>
</feature>
<feature type="non-terminal residue" evidence="2">
    <location>
        <position position="1"/>
    </location>
</feature>
<accession>A0A836FPK9</accession>
<feature type="non-terminal residue" evidence="2">
    <location>
        <position position="410"/>
    </location>
</feature>
<gene>
    <name evidence="2" type="ORF">G6Z78_0012827</name>
</gene>
<comment type="caution">
    <text evidence="2">The sequence shown here is derived from an EMBL/GenBank/DDBJ whole genome shotgun (WGS) entry which is preliminary data.</text>
</comment>
<feature type="compositionally biased region" description="Basic and acidic residues" evidence="1">
    <location>
        <begin position="292"/>
        <end position="307"/>
    </location>
</feature>
<dbReference type="EMBL" id="JAANIA010000839">
    <property type="protein sequence ID" value="KAG5323083.1"/>
    <property type="molecule type" value="Genomic_DNA"/>
</dbReference>
<dbReference type="AlphaFoldDB" id="A0A836FPK9"/>
<keyword evidence="3" id="KW-1185">Reference proteome</keyword>
<evidence type="ECO:0000313" key="3">
    <source>
        <dbReference type="Proteomes" id="UP000668214"/>
    </source>
</evidence>
<dbReference type="Proteomes" id="UP000668214">
    <property type="component" value="Unassembled WGS sequence"/>
</dbReference>
<evidence type="ECO:0000313" key="2">
    <source>
        <dbReference type="EMBL" id="KAG5323083.1"/>
    </source>
</evidence>
<organism evidence="2 3">
    <name type="scientific">Pseudoatta argentina</name>
    <dbReference type="NCBI Taxonomy" id="621737"/>
    <lineage>
        <taxon>Eukaryota</taxon>
        <taxon>Metazoa</taxon>
        <taxon>Ecdysozoa</taxon>
        <taxon>Arthropoda</taxon>
        <taxon>Hexapoda</taxon>
        <taxon>Insecta</taxon>
        <taxon>Pterygota</taxon>
        <taxon>Neoptera</taxon>
        <taxon>Endopterygota</taxon>
        <taxon>Hymenoptera</taxon>
        <taxon>Apocrita</taxon>
        <taxon>Aculeata</taxon>
        <taxon>Formicoidea</taxon>
        <taxon>Formicidae</taxon>
        <taxon>Myrmicinae</taxon>
        <taxon>Pseudoatta</taxon>
    </lineage>
</organism>
<name>A0A836FPK9_9HYME</name>
<reference evidence="2" key="1">
    <citation type="submission" date="2020-02" db="EMBL/GenBank/DDBJ databases">
        <title>Relaxed selection underlies rapid genomic changes in the transitions from sociality to social parasitism in ants.</title>
        <authorList>
            <person name="Bi X."/>
        </authorList>
    </citation>
    <scope>NUCLEOTIDE SEQUENCE</scope>
    <source>
        <strain evidence="2">BGI-DK2014c</strain>
        <tissue evidence="2">Whole body</tissue>
    </source>
</reference>
<feature type="compositionally biased region" description="Basic and acidic residues" evidence="1">
    <location>
        <begin position="365"/>
        <end position="380"/>
    </location>
</feature>
<sequence>DKELEQLLDEDPSQTLSELGKILQVDESTVSKRLKGLGMIQKQGHWVPYELKPRDVERRFGTCELLLQRQKRKGFLAGLLDLFVDSPSESEEETTNSAARFRLSPPRDPNETVNPALERAPSEVAASARAPTLLQAGSGRDLRGFSPVVERPSISTLLTAPPARVYPHPSTGRPGEGAASYPGELAYGSGPRNVSSGTLAFGPLLPVSGCGASPLTNFGGPSPPTSKAPLRVAPPGAAPRTVQVTEAAPLPDPSRRGDQRDVHRPVSRFGRDAIAETPGTTTRRPLRPRLRNTSERPRNPLLRERRVVPQRTKVRAAPSSPTDRVRTSRGGKGPRCYKPKLSETPPTPQWHEPAARSIQHTGRSALREHPLDTFYTRDLRGLPQPPEGRGRQHGNPSAVGVEAHTRTGRE</sequence>
<feature type="region of interest" description="Disordered" evidence="1">
    <location>
        <begin position="160"/>
        <end position="184"/>
    </location>
</feature>
<protein>
    <submittedName>
        <fullName evidence="2">MOS1T transposase</fullName>
    </submittedName>
</protein>
<feature type="compositionally biased region" description="Basic and acidic residues" evidence="1">
    <location>
        <begin position="253"/>
        <end position="274"/>
    </location>
</feature>
<dbReference type="Gene3D" id="1.10.10.10">
    <property type="entry name" value="Winged helix-like DNA-binding domain superfamily/Winged helix DNA-binding domain"/>
    <property type="match status" value="1"/>
</dbReference>